<keyword evidence="4" id="KW-1185">Reference proteome</keyword>
<dbReference type="InterPro" id="IPR014756">
    <property type="entry name" value="Ig_E-set"/>
</dbReference>
<evidence type="ECO:0000256" key="1">
    <source>
        <dbReference type="SAM" id="MobiDB-lite"/>
    </source>
</evidence>
<evidence type="ECO:0000313" key="3">
    <source>
        <dbReference type="EMBL" id="KAH6884223.1"/>
    </source>
</evidence>
<feature type="compositionally biased region" description="Polar residues" evidence="1">
    <location>
        <begin position="339"/>
        <end position="350"/>
    </location>
</feature>
<accession>A0A9P8VYF1</accession>
<dbReference type="SUPFAM" id="SSF81296">
    <property type="entry name" value="E set domains"/>
    <property type="match status" value="1"/>
</dbReference>
<dbReference type="InterPro" id="IPR022794">
    <property type="entry name" value="Bul1_C"/>
</dbReference>
<dbReference type="Proteomes" id="UP000777438">
    <property type="component" value="Unassembled WGS sequence"/>
</dbReference>
<organism evidence="3 4">
    <name type="scientific">Thelonectria olida</name>
    <dbReference type="NCBI Taxonomy" id="1576542"/>
    <lineage>
        <taxon>Eukaryota</taxon>
        <taxon>Fungi</taxon>
        <taxon>Dikarya</taxon>
        <taxon>Ascomycota</taxon>
        <taxon>Pezizomycotina</taxon>
        <taxon>Sordariomycetes</taxon>
        <taxon>Hypocreomycetidae</taxon>
        <taxon>Hypocreales</taxon>
        <taxon>Nectriaceae</taxon>
        <taxon>Thelonectria</taxon>
    </lineage>
</organism>
<feature type="domain" description="Bul1 C-terminal" evidence="2">
    <location>
        <begin position="331"/>
        <end position="418"/>
    </location>
</feature>
<dbReference type="PANTHER" id="PTHR31904:SF1">
    <property type="entry name" value="BYPASS OF STOP CODON PROTEIN 5-RELATED"/>
    <property type="match status" value="1"/>
</dbReference>
<dbReference type="AlphaFoldDB" id="A0A9P8VYF1"/>
<feature type="region of interest" description="Disordered" evidence="1">
    <location>
        <begin position="339"/>
        <end position="361"/>
    </location>
</feature>
<dbReference type="Pfam" id="PF04426">
    <property type="entry name" value="Bul1_C"/>
    <property type="match status" value="1"/>
</dbReference>
<comment type="caution">
    <text evidence="3">The sequence shown here is derived from an EMBL/GenBank/DDBJ whole genome shotgun (WGS) entry which is preliminary data.</text>
</comment>
<dbReference type="PANTHER" id="PTHR31904">
    <property type="entry name" value="BYPASS OF STOP CODON PROTEIN 5-RELATED"/>
    <property type="match status" value="1"/>
</dbReference>
<sequence>MNNYLQVKSHSRSDVFQSSQTCSEYAAKMCSYMEYPRSQPYESTRFTGIRAVKGRLRRQKQTSRLEINLDNHYTTRVYNSGSTISGDFTVNPKHDTPIDEVRIMLVGRCRVRQEDVSNTSLNYHTFLTLDMPISSPNGMFLSNISHRIPFRFVVPHGLLPTACSHPVECESAQSHHTRLPPTMGDWEKDDMAPDMARIKYEIVAQVNPHGAAAVEARKRVRILSSSQSLDTPKKSKTISKPKAIHKSAFSKASGHIIFRASEATTIRLSPDAREATPSLVTVDVEFNPASLDVSPPKIDSATAKMHASTWYSGTPMANFPEQHSISKHYSTSCSMSVETTDDSSWTQQRDVSQRPEGETITEPGCYTRTLQIALTPPTRDKTFLPTFHSCLISRTYKMAISFKINREAVSVEIPVQVQAEAESYAQEEDDLPSFEEALHLV</sequence>
<protein>
    <recommendedName>
        <fullName evidence="2">Bul1 C-terminal domain-containing protein</fullName>
    </recommendedName>
</protein>
<evidence type="ECO:0000259" key="2">
    <source>
        <dbReference type="Pfam" id="PF04426"/>
    </source>
</evidence>
<dbReference type="InterPro" id="IPR014752">
    <property type="entry name" value="Arrestin-like_C"/>
</dbReference>
<dbReference type="InterPro" id="IPR039634">
    <property type="entry name" value="Bul1-like"/>
</dbReference>
<dbReference type="OrthoDB" id="2283785at2759"/>
<dbReference type="Gene3D" id="2.60.40.640">
    <property type="match status" value="1"/>
</dbReference>
<reference evidence="3 4" key="1">
    <citation type="journal article" date="2021" name="Nat. Commun.">
        <title>Genetic determinants of endophytism in the Arabidopsis root mycobiome.</title>
        <authorList>
            <person name="Mesny F."/>
            <person name="Miyauchi S."/>
            <person name="Thiergart T."/>
            <person name="Pickel B."/>
            <person name="Atanasova L."/>
            <person name="Karlsson M."/>
            <person name="Huettel B."/>
            <person name="Barry K.W."/>
            <person name="Haridas S."/>
            <person name="Chen C."/>
            <person name="Bauer D."/>
            <person name="Andreopoulos W."/>
            <person name="Pangilinan J."/>
            <person name="LaButti K."/>
            <person name="Riley R."/>
            <person name="Lipzen A."/>
            <person name="Clum A."/>
            <person name="Drula E."/>
            <person name="Henrissat B."/>
            <person name="Kohler A."/>
            <person name="Grigoriev I.V."/>
            <person name="Martin F.M."/>
            <person name="Hacquard S."/>
        </authorList>
    </citation>
    <scope>NUCLEOTIDE SEQUENCE [LARGE SCALE GENOMIC DNA]</scope>
    <source>
        <strain evidence="3 4">MPI-CAGE-CH-0241</strain>
    </source>
</reference>
<dbReference type="EMBL" id="JAGPYM010000021">
    <property type="protein sequence ID" value="KAH6884223.1"/>
    <property type="molecule type" value="Genomic_DNA"/>
</dbReference>
<evidence type="ECO:0000313" key="4">
    <source>
        <dbReference type="Proteomes" id="UP000777438"/>
    </source>
</evidence>
<proteinExistence type="predicted"/>
<name>A0A9P8VYF1_9HYPO</name>
<gene>
    <name evidence="3" type="ORF">B0T10DRAFT_493775</name>
</gene>